<name>A0A0R3KQW0_9BRAD</name>
<reference evidence="2 3" key="1">
    <citation type="submission" date="2014-03" db="EMBL/GenBank/DDBJ databases">
        <title>Bradyrhizobium valentinum sp. nov., isolated from effective nodules of Lupinus mariae-josephae, a lupine endemic of basic-lime soils in Eastern Spain.</title>
        <authorList>
            <person name="Duran D."/>
            <person name="Rey L."/>
            <person name="Navarro A."/>
            <person name="Busquets A."/>
            <person name="Imperial J."/>
            <person name="Ruiz-Argueso T."/>
        </authorList>
    </citation>
    <scope>NUCLEOTIDE SEQUENCE [LARGE SCALE GENOMIC DNA]</scope>
    <source>
        <strain evidence="2 3">PAC68</strain>
    </source>
</reference>
<dbReference type="RefSeq" id="WP_057839124.1">
    <property type="nucleotide sequence ID" value="NZ_LLXZ01000185.1"/>
</dbReference>
<dbReference type="InterPro" id="IPR015421">
    <property type="entry name" value="PyrdxlP-dep_Trfase_major"/>
</dbReference>
<protein>
    <recommendedName>
        <fullName evidence="4">Aminotransferase class I/classII domain-containing protein</fullName>
    </recommendedName>
</protein>
<keyword evidence="1" id="KW-0175">Coiled coil</keyword>
<gene>
    <name evidence="2" type="ORF">CQ12_29630</name>
</gene>
<proteinExistence type="predicted"/>
<organism evidence="2 3">
    <name type="scientific">Bradyrhizobium jicamae</name>
    <dbReference type="NCBI Taxonomy" id="280332"/>
    <lineage>
        <taxon>Bacteria</taxon>
        <taxon>Pseudomonadati</taxon>
        <taxon>Pseudomonadota</taxon>
        <taxon>Alphaproteobacteria</taxon>
        <taxon>Hyphomicrobiales</taxon>
        <taxon>Nitrobacteraceae</taxon>
        <taxon>Bradyrhizobium</taxon>
    </lineage>
</organism>
<evidence type="ECO:0000256" key="1">
    <source>
        <dbReference type="SAM" id="Coils"/>
    </source>
</evidence>
<keyword evidence="3" id="KW-1185">Reference proteome</keyword>
<accession>A0A0R3KQW0</accession>
<feature type="coiled-coil region" evidence="1">
    <location>
        <begin position="252"/>
        <end position="279"/>
    </location>
</feature>
<evidence type="ECO:0008006" key="4">
    <source>
        <dbReference type="Google" id="ProtNLM"/>
    </source>
</evidence>
<dbReference type="OrthoDB" id="8200253at2"/>
<dbReference type="AlphaFoldDB" id="A0A0R3KQW0"/>
<dbReference type="InterPro" id="IPR015424">
    <property type="entry name" value="PyrdxlP-dep_Trfase"/>
</dbReference>
<dbReference type="Gene3D" id="3.40.640.10">
    <property type="entry name" value="Type I PLP-dependent aspartate aminotransferase-like (Major domain)"/>
    <property type="match status" value="1"/>
</dbReference>
<sequence length="438" mass="48526">METIEAYLRRKYEELALLNGFLGTPLALRHPTSVTEVIEQKFHIAAALKAEHALHDWALTETAWAHPGRLRAGPFEFSYDYQRADLEVRGPSFYQFGNSAAANQTIYTSSGMAAISALLLAFARLASEADILVLPGSYGETLELIENHVRQLRIVPVEGTPGELTSRAGRPRILLFDSCMTAAAFEATLRCARPHLDLVVFDTTCFSTGSGRIRRVLSWARRWEIPVVLVRSHTKLDSLGVEYGRLGSAVFVACEKHNAAAKQQRLAELAKEMRNAVRLFGGAAMPAHFPPYVGTNAYRVLTDKRVAAILRNGRRTARYFTSALAGSLAELHFAHGLYITLAPKRMLDDKQTKQMAADLCGDLRKAGLPLRHAGSFGFDFGAAEWFLDTARNRHVVRIAVPDLPTPLWDEVARAVVQWWPAHEGERFRSAGLPLNAPV</sequence>
<dbReference type="SUPFAM" id="SSF53383">
    <property type="entry name" value="PLP-dependent transferases"/>
    <property type="match status" value="1"/>
</dbReference>
<dbReference type="STRING" id="280332.CQ12_29630"/>
<dbReference type="Proteomes" id="UP000050863">
    <property type="component" value="Unassembled WGS sequence"/>
</dbReference>
<evidence type="ECO:0000313" key="2">
    <source>
        <dbReference type="EMBL" id="KRQ98200.1"/>
    </source>
</evidence>
<dbReference type="EMBL" id="LLXZ01000185">
    <property type="protein sequence ID" value="KRQ98200.1"/>
    <property type="molecule type" value="Genomic_DNA"/>
</dbReference>
<comment type="caution">
    <text evidence="2">The sequence shown here is derived from an EMBL/GenBank/DDBJ whole genome shotgun (WGS) entry which is preliminary data.</text>
</comment>
<evidence type="ECO:0000313" key="3">
    <source>
        <dbReference type="Proteomes" id="UP000050863"/>
    </source>
</evidence>